<evidence type="ECO:0000256" key="6">
    <source>
        <dbReference type="ARBA" id="ARBA00023136"/>
    </source>
</evidence>
<feature type="transmembrane region" description="Helical" evidence="9">
    <location>
        <begin position="256"/>
        <end position="277"/>
    </location>
</feature>
<reference evidence="10" key="1">
    <citation type="submission" date="2021-03" db="EMBL/GenBank/DDBJ databases">
        <title>Chromosome level genome of the anhydrobiotic midge Polypedilum vanderplanki.</title>
        <authorList>
            <person name="Yoshida Y."/>
            <person name="Kikawada T."/>
            <person name="Gusev O."/>
        </authorList>
    </citation>
    <scope>NUCLEOTIDE SEQUENCE</scope>
    <source>
        <strain evidence="10">NIAS01</strain>
        <tissue evidence="10">Whole body or cell culture</tissue>
    </source>
</reference>
<name>A0A9J6BL37_POLVA</name>
<dbReference type="GO" id="GO:0007165">
    <property type="term" value="P:signal transduction"/>
    <property type="evidence" value="ECO:0007669"/>
    <property type="project" value="UniProtKB-KW"/>
</dbReference>
<comment type="subcellular location">
    <subcellularLocation>
        <location evidence="9">Cell membrane</location>
        <topology evidence="9">Multi-pass membrane protein</topology>
    </subcellularLocation>
    <subcellularLocation>
        <location evidence="1">Membrane</location>
        <topology evidence="1">Multi-pass membrane protein</topology>
    </subcellularLocation>
</comment>
<organism evidence="10 11">
    <name type="scientific">Polypedilum vanderplanki</name>
    <name type="common">Sleeping chironomid midge</name>
    <dbReference type="NCBI Taxonomy" id="319348"/>
    <lineage>
        <taxon>Eukaryota</taxon>
        <taxon>Metazoa</taxon>
        <taxon>Ecdysozoa</taxon>
        <taxon>Arthropoda</taxon>
        <taxon>Hexapoda</taxon>
        <taxon>Insecta</taxon>
        <taxon>Pterygota</taxon>
        <taxon>Neoptera</taxon>
        <taxon>Endopterygota</taxon>
        <taxon>Diptera</taxon>
        <taxon>Nematocera</taxon>
        <taxon>Chironomoidea</taxon>
        <taxon>Chironomidae</taxon>
        <taxon>Chironominae</taxon>
        <taxon>Polypedilum</taxon>
        <taxon>Polypedilum</taxon>
    </lineage>
</organism>
<evidence type="ECO:0000256" key="3">
    <source>
        <dbReference type="ARBA" id="ARBA00022692"/>
    </source>
</evidence>
<keyword evidence="3 9" id="KW-0812">Transmembrane</keyword>
<comment type="similarity">
    <text evidence="9">Belongs to the insect chemoreceptor superfamily. Heteromeric odorant receptor channel (TC 1.A.69) family.</text>
</comment>
<evidence type="ECO:0000256" key="1">
    <source>
        <dbReference type="ARBA" id="ARBA00004141"/>
    </source>
</evidence>
<dbReference type="EMBL" id="JADBJN010000003">
    <property type="protein sequence ID" value="KAG5670572.1"/>
    <property type="molecule type" value="Genomic_DNA"/>
</dbReference>
<feature type="transmembrane region" description="Helical" evidence="9">
    <location>
        <begin position="345"/>
        <end position="367"/>
    </location>
</feature>
<gene>
    <name evidence="10" type="ORF">PVAND_000825</name>
</gene>
<dbReference type="GO" id="GO:0004984">
    <property type="term" value="F:olfactory receptor activity"/>
    <property type="evidence" value="ECO:0007669"/>
    <property type="project" value="InterPro"/>
</dbReference>
<protein>
    <recommendedName>
        <fullName evidence="9">Odorant receptor</fullName>
    </recommendedName>
</protein>
<feature type="transmembrane region" description="Helical" evidence="9">
    <location>
        <begin position="118"/>
        <end position="142"/>
    </location>
</feature>
<comment type="caution">
    <text evidence="9">Lacks conserved residue(s) required for the propagation of feature annotation.</text>
</comment>
<feature type="transmembrane region" description="Helical" evidence="9">
    <location>
        <begin position="154"/>
        <end position="173"/>
    </location>
</feature>
<feature type="transmembrane region" description="Helical" evidence="9">
    <location>
        <begin position="319"/>
        <end position="339"/>
    </location>
</feature>
<evidence type="ECO:0000256" key="5">
    <source>
        <dbReference type="ARBA" id="ARBA00022989"/>
    </source>
</evidence>
<comment type="caution">
    <text evidence="10">The sequence shown here is derived from an EMBL/GenBank/DDBJ whole genome shotgun (WGS) entry which is preliminary data.</text>
</comment>
<dbReference type="OrthoDB" id="6617147at2759"/>
<keyword evidence="11" id="KW-1185">Reference proteome</keyword>
<dbReference type="InterPro" id="IPR004117">
    <property type="entry name" value="7tm6_olfct_rcpt"/>
</dbReference>
<dbReference type="AlphaFoldDB" id="A0A9J6BL37"/>
<keyword evidence="7 9" id="KW-0675">Receptor</keyword>
<feature type="transmembrane region" description="Helical" evidence="9">
    <location>
        <begin position="214"/>
        <end position="236"/>
    </location>
</feature>
<dbReference type="Pfam" id="PF02949">
    <property type="entry name" value="7tm_6"/>
    <property type="match status" value="1"/>
</dbReference>
<evidence type="ECO:0000256" key="4">
    <source>
        <dbReference type="ARBA" id="ARBA00022725"/>
    </source>
</evidence>
<dbReference type="GO" id="GO:0005886">
    <property type="term" value="C:plasma membrane"/>
    <property type="evidence" value="ECO:0007669"/>
    <property type="project" value="UniProtKB-SubCell"/>
</dbReference>
<evidence type="ECO:0000256" key="7">
    <source>
        <dbReference type="ARBA" id="ARBA00023170"/>
    </source>
</evidence>
<keyword evidence="4 9" id="KW-0552">Olfaction</keyword>
<proteinExistence type="inferred from homology"/>
<dbReference type="PANTHER" id="PTHR21137:SF44">
    <property type="entry name" value="ODORANT RECEPTOR 13A-RELATED"/>
    <property type="match status" value="1"/>
</dbReference>
<evidence type="ECO:0000256" key="8">
    <source>
        <dbReference type="ARBA" id="ARBA00023224"/>
    </source>
</evidence>
<evidence type="ECO:0000313" key="10">
    <source>
        <dbReference type="EMBL" id="KAG5670572.1"/>
    </source>
</evidence>
<evidence type="ECO:0000256" key="2">
    <source>
        <dbReference type="ARBA" id="ARBA00022606"/>
    </source>
</evidence>
<evidence type="ECO:0000313" key="11">
    <source>
        <dbReference type="Proteomes" id="UP001107558"/>
    </source>
</evidence>
<sequence length="444" mass="52172">MKSAMLTIALCLTNRKQEHKRHYFNIKSNITLIYSAVSKVIGSKRKNCEVKKMKLSEKLRLLKSRFKSYFVSDQTQSLVLFVEDFFPSEKIFGLFGFSYLKRLHNNVDKKNQYRRQSLFWISFVNSAIILLLSAINFIQIIVKKENFVEGLESFSWIGGSFFILIKSFFLCYWKHDTIRAIVKRLDQNFSHSSRDQLKFGVQKHHHYLNIHDKLTLASSFSNCLHYSCMALTTLFIGGKIELLTPVYFPLDPLQPLLYPIFFVIQFVSHRWNLMFLVKKIAQLDPDSDENVEKKVREVIDHYYELTDIANELEDIFSPLLFINFFAGIFVLCVFIFVLFTPLKVFLSIKFITALITLLIQLFCTCYYGELLQTASMRVADEAYNCNWYGRNLKFRRMILLTMLRAQRPQVLTGRKFMNIGLPIFYWALQTTHSYYSLLSGLYEA</sequence>
<keyword evidence="6 9" id="KW-0472">Membrane</keyword>
<dbReference type="PANTHER" id="PTHR21137">
    <property type="entry name" value="ODORANT RECEPTOR"/>
    <property type="match status" value="1"/>
</dbReference>
<dbReference type="Proteomes" id="UP001107558">
    <property type="component" value="Chromosome 3"/>
</dbReference>
<keyword evidence="8 9" id="KW-0807">Transducer</keyword>
<evidence type="ECO:0000256" key="9">
    <source>
        <dbReference type="RuleBase" id="RU351113"/>
    </source>
</evidence>
<keyword evidence="5 9" id="KW-1133">Transmembrane helix</keyword>
<keyword evidence="2 9" id="KW-0716">Sensory transduction</keyword>
<accession>A0A9J6BL37</accession>
<dbReference type="GO" id="GO:0005549">
    <property type="term" value="F:odorant binding"/>
    <property type="evidence" value="ECO:0007669"/>
    <property type="project" value="InterPro"/>
</dbReference>